<feature type="domain" description="NarG-like" evidence="8">
    <location>
        <begin position="113"/>
        <end position="164"/>
    </location>
</feature>
<dbReference type="OrthoDB" id="5450521at2"/>
<feature type="transmembrane region" description="Helical" evidence="7">
    <location>
        <begin position="113"/>
        <end position="131"/>
    </location>
</feature>
<keyword evidence="2" id="KW-1003">Cell membrane</keyword>
<evidence type="ECO:0000259" key="8">
    <source>
        <dbReference type="Pfam" id="PF02665"/>
    </source>
</evidence>
<feature type="transmembrane region" description="Helical" evidence="7">
    <location>
        <begin position="171"/>
        <end position="192"/>
    </location>
</feature>
<dbReference type="STRING" id="1121442.SAMN02745702_02515"/>
<evidence type="ECO:0000256" key="2">
    <source>
        <dbReference type="ARBA" id="ARBA00022475"/>
    </source>
</evidence>
<protein>
    <submittedName>
        <fullName evidence="9">Nitrate reductase gamma subunit</fullName>
    </submittedName>
</protein>
<reference evidence="9 10" key="1">
    <citation type="submission" date="2017-02" db="EMBL/GenBank/DDBJ databases">
        <authorList>
            <person name="Peterson S.W."/>
        </authorList>
    </citation>
    <scope>NUCLEOTIDE SEQUENCE [LARGE SCALE GENOMIC DNA]</scope>
    <source>
        <strain evidence="9 10">DSM 18034</strain>
    </source>
</reference>
<evidence type="ECO:0000256" key="3">
    <source>
        <dbReference type="ARBA" id="ARBA00022692"/>
    </source>
</evidence>
<dbReference type="NCBIfam" id="NF045723">
    <property type="entry name" value="memb_anch_TmcC"/>
    <property type="match status" value="1"/>
</dbReference>
<feature type="transmembrane region" description="Helical" evidence="7">
    <location>
        <begin position="12"/>
        <end position="29"/>
    </location>
</feature>
<evidence type="ECO:0000256" key="6">
    <source>
        <dbReference type="ARBA" id="ARBA00023136"/>
    </source>
</evidence>
<comment type="subcellular location">
    <subcellularLocation>
        <location evidence="1">Cell membrane</location>
        <topology evidence="1">Multi-pass membrane protein</topology>
    </subcellularLocation>
</comment>
<dbReference type="Pfam" id="PF02665">
    <property type="entry name" value="Nitrate_red_gam"/>
    <property type="match status" value="1"/>
</dbReference>
<sequence>MQSFYNFVSGPLVWVAFAVFLGGSIWRIWSLLSLTAKKDTYVTEYWSWKHAFRSIAHWIIPFRSVNSRMEPVMSIVTFVFHICLVLVPLFTLGHIVLLEESVLGWSWPTLPDYVADIAAILVLVGCVYFAWRRLSLPQVKFVTTASDFVILAIVAAPFLTGVLAYHQIGGALLVTTLHILAGELMLVCIPFTRLAHMLYFVYTRGYTASEFGAVRHVKDW</sequence>
<feature type="transmembrane region" description="Helical" evidence="7">
    <location>
        <begin position="72"/>
        <end position="93"/>
    </location>
</feature>
<evidence type="ECO:0000256" key="1">
    <source>
        <dbReference type="ARBA" id="ARBA00004651"/>
    </source>
</evidence>
<dbReference type="InterPro" id="IPR036197">
    <property type="entry name" value="NarG-like_sf"/>
</dbReference>
<dbReference type="GO" id="GO:0016491">
    <property type="term" value="F:oxidoreductase activity"/>
    <property type="evidence" value="ECO:0007669"/>
    <property type="project" value="UniProtKB-KW"/>
</dbReference>
<dbReference type="InterPro" id="IPR023234">
    <property type="entry name" value="NarG-like_domain"/>
</dbReference>
<evidence type="ECO:0000313" key="10">
    <source>
        <dbReference type="Proteomes" id="UP000189733"/>
    </source>
</evidence>
<feature type="transmembrane region" description="Helical" evidence="7">
    <location>
        <begin position="143"/>
        <end position="165"/>
    </location>
</feature>
<keyword evidence="6 7" id="KW-0472">Membrane</keyword>
<dbReference type="Gene3D" id="1.20.950.20">
    <property type="entry name" value="Transmembrane di-heme cytochromes, Chain C"/>
    <property type="match status" value="1"/>
</dbReference>
<proteinExistence type="predicted"/>
<dbReference type="EMBL" id="FUYA01000009">
    <property type="protein sequence ID" value="SKA79198.1"/>
    <property type="molecule type" value="Genomic_DNA"/>
</dbReference>
<keyword evidence="4 7" id="KW-1133">Transmembrane helix</keyword>
<dbReference type="Proteomes" id="UP000189733">
    <property type="component" value="Unassembled WGS sequence"/>
</dbReference>
<dbReference type="SUPFAM" id="SSF103501">
    <property type="entry name" value="Respiratory nitrate reductase 1 gamma chain"/>
    <property type="match status" value="1"/>
</dbReference>
<keyword evidence="5" id="KW-0560">Oxidoreductase</keyword>
<keyword evidence="3 7" id="KW-0812">Transmembrane</keyword>
<dbReference type="RefSeq" id="WP_078685795.1">
    <property type="nucleotide sequence ID" value="NZ_FUYA01000009.1"/>
</dbReference>
<name>A0A1T4WQQ7_9BACT</name>
<accession>A0A1T4WQQ7</accession>
<dbReference type="GO" id="GO:0005886">
    <property type="term" value="C:plasma membrane"/>
    <property type="evidence" value="ECO:0007669"/>
    <property type="project" value="UniProtKB-SubCell"/>
</dbReference>
<keyword evidence="10" id="KW-1185">Reference proteome</keyword>
<dbReference type="AlphaFoldDB" id="A0A1T4WQQ7"/>
<gene>
    <name evidence="9" type="ORF">SAMN02745702_02515</name>
</gene>
<evidence type="ECO:0000313" key="9">
    <source>
        <dbReference type="EMBL" id="SKA79198.1"/>
    </source>
</evidence>
<organism evidence="9 10">
    <name type="scientific">Desulfobaculum bizertense DSM 18034</name>
    <dbReference type="NCBI Taxonomy" id="1121442"/>
    <lineage>
        <taxon>Bacteria</taxon>
        <taxon>Pseudomonadati</taxon>
        <taxon>Thermodesulfobacteriota</taxon>
        <taxon>Desulfovibrionia</taxon>
        <taxon>Desulfovibrionales</taxon>
        <taxon>Desulfovibrionaceae</taxon>
        <taxon>Desulfobaculum</taxon>
    </lineage>
</organism>
<evidence type="ECO:0000256" key="7">
    <source>
        <dbReference type="SAM" id="Phobius"/>
    </source>
</evidence>
<evidence type="ECO:0000256" key="4">
    <source>
        <dbReference type="ARBA" id="ARBA00022989"/>
    </source>
</evidence>
<evidence type="ECO:0000256" key="5">
    <source>
        <dbReference type="ARBA" id="ARBA00023002"/>
    </source>
</evidence>